<proteinExistence type="predicted"/>
<dbReference type="Proteomes" id="UP000693892">
    <property type="component" value="Unassembled WGS sequence"/>
</dbReference>
<dbReference type="EMBL" id="CAJVAP010000030">
    <property type="protein sequence ID" value="CAG7618417.1"/>
    <property type="molecule type" value="Genomic_DNA"/>
</dbReference>
<accession>A0A916NPX7</accession>
<organism evidence="1 2">
    <name type="scientific">Leucobacter soli</name>
    <dbReference type="NCBI Taxonomy" id="2812850"/>
    <lineage>
        <taxon>Bacteria</taxon>
        <taxon>Bacillati</taxon>
        <taxon>Actinomycetota</taxon>
        <taxon>Actinomycetes</taxon>
        <taxon>Micrococcales</taxon>
        <taxon>Microbacteriaceae</taxon>
        <taxon>Leucobacter</taxon>
    </lineage>
</organism>
<evidence type="ECO:0008006" key="3">
    <source>
        <dbReference type="Google" id="ProtNLM"/>
    </source>
</evidence>
<evidence type="ECO:0000313" key="2">
    <source>
        <dbReference type="Proteomes" id="UP000693892"/>
    </source>
</evidence>
<protein>
    <recommendedName>
        <fullName evidence="3">Phage protein</fullName>
    </recommendedName>
</protein>
<evidence type="ECO:0000313" key="1">
    <source>
        <dbReference type="EMBL" id="CAG7618417.1"/>
    </source>
</evidence>
<dbReference type="AlphaFoldDB" id="A0A916NPX7"/>
<reference evidence="1" key="1">
    <citation type="submission" date="2021-06" db="EMBL/GenBank/DDBJ databases">
        <authorList>
            <person name="Criscuolo A."/>
        </authorList>
    </citation>
    <scope>NUCLEOTIDE SEQUENCE</scope>
    <source>
        <strain evidence="1">CIP111803</strain>
    </source>
</reference>
<keyword evidence="2" id="KW-1185">Reference proteome</keyword>
<sequence length="118" mass="12982">MPEDDVESPAAPTTWLTPEEARARWLDAPEDEAQLAELLEAAREACEAYAPAEDDPERPGWPALRRAQETHVRNLWNAALAAPSSGDFGEGSYTVSTHPLDWHVKQMLRPARAVPVVG</sequence>
<gene>
    <name evidence="1" type="ORF">LEUCIP111803_02202</name>
</gene>
<comment type="caution">
    <text evidence="1">The sequence shown here is derived from an EMBL/GenBank/DDBJ whole genome shotgun (WGS) entry which is preliminary data.</text>
</comment>
<dbReference type="RefSeq" id="WP_218116133.1">
    <property type="nucleotide sequence ID" value="NZ_CAJVAP010000030.1"/>
</dbReference>
<name>A0A916NPX7_9MICO</name>